<dbReference type="Pfam" id="PF02604">
    <property type="entry name" value="PhdYeFM_antitox"/>
    <property type="match status" value="1"/>
</dbReference>
<gene>
    <name evidence="3" type="ORF">NIES4072_01220</name>
</gene>
<name>A0A2R5FDR2_NOSCO</name>
<evidence type="ECO:0000256" key="2">
    <source>
        <dbReference type="RuleBase" id="RU362080"/>
    </source>
</evidence>
<sequence>MLTVTLDEIQRNLTSYLRQVAAGESIIITQSGKPIAEIKPVSPTSQQIRPYGLCAGEFIVPDDFDSPLPEEILNSFEGK</sequence>
<reference evidence="3 4" key="1">
    <citation type="submission" date="2017-06" db="EMBL/GenBank/DDBJ databases">
        <title>Genome sequencing of cyanobaciteial culture collection at National Institute for Environmental Studies (NIES).</title>
        <authorList>
            <person name="Hirose Y."/>
            <person name="Shimura Y."/>
            <person name="Fujisawa T."/>
            <person name="Nakamura Y."/>
            <person name="Kawachi M."/>
        </authorList>
    </citation>
    <scope>NUCLEOTIDE SEQUENCE [LARGE SCALE GENOMIC DNA]</scope>
    <source>
        <strain evidence="3 4">NIES-4072</strain>
    </source>
</reference>
<protein>
    <recommendedName>
        <fullName evidence="2">Antitoxin</fullName>
    </recommendedName>
</protein>
<dbReference type="InterPro" id="IPR051416">
    <property type="entry name" value="phD-YefM_TA_antitoxins"/>
</dbReference>
<organism evidence="3 4">
    <name type="scientific">Nostoc commune NIES-4072</name>
    <dbReference type="NCBI Taxonomy" id="2005467"/>
    <lineage>
        <taxon>Bacteria</taxon>
        <taxon>Bacillati</taxon>
        <taxon>Cyanobacteriota</taxon>
        <taxon>Cyanophyceae</taxon>
        <taxon>Nostocales</taxon>
        <taxon>Nostocaceae</taxon>
        <taxon>Nostoc</taxon>
    </lineage>
</organism>
<dbReference type="Gene3D" id="3.40.1620.10">
    <property type="entry name" value="YefM-like domain"/>
    <property type="match status" value="1"/>
</dbReference>
<dbReference type="SUPFAM" id="SSF143120">
    <property type="entry name" value="YefM-like"/>
    <property type="match status" value="1"/>
</dbReference>
<comment type="function">
    <text evidence="2">Antitoxin component of a type II toxin-antitoxin (TA) system.</text>
</comment>
<dbReference type="RefSeq" id="WP_109006840.1">
    <property type="nucleotide sequence ID" value="NZ_BDUD01000001.1"/>
</dbReference>
<dbReference type="PANTHER" id="PTHR35377">
    <property type="entry name" value="ANTITOXIN VAPB49-RELATED-RELATED"/>
    <property type="match status" value="1"/>
</dbReference>
<evidence type="ECO:0000313" key="4">
    <source>
        <dbReference type="Proteomes" id="UP000245124"/>
    </source>
</evidence>
<dbReference type="NCBIfam" id="TIGR01552">
    <property type="entry name" value="phd_fam"/>
    <property type="match status" value="1"/>
</dbReference>
<dbReference type="InterPro" id="IPR036165">
    <property type="entry name" value="YefM-like_sf"/>
</dbReference>
<dbReference type="OrthoDB" id="9800503at2"/>
<dbReference type="AlphaFoldDB" id="A0A2R5FDR2"/>
<accession>A0A2R5FDR2</accession>
<keyword evidence="4" id="KW-1185">Reference proteome</keyword>
<comment type="similarity">
    <text evidence="1 2">Belongs to the phD/YefM antitoxin family.</text>
</comment>
<evidence type="ECO:0000313" key="3">
    <source>
        <dbReference type="EMBL" id="GBG16476.1"/>
    </source>
</evidence>
<dbReference type="InterPro" id="IPR006442">
    <property type="entry name" value="Antitoxin_Phd/YefM"/>
</dbReference>
<dbReference type="EMBL" id="BDUD01000001">
    <property type="protein sequence ID" value="GBG16476.1"/>
    <property type="molecule type" value="Genomic_DNA"/>
</dbReference>
<dbReference type="Proteomes" id="UP000245124">
    <property type="component" value="Unassembled WGS sequence"/>
</dbReference>
<evidence type="ECO:0000256" key="1">
    <source>
        <dbReference type="ARBA" id="ARBA00009981"/>
    </source>
</evidence>
<comment type="caution">
    <text evidence="3">The sequence shown here is derived from an EMBL/GenBank/DDBJ whole genome shotgun (WGS) entry which is preliminary data.</text>
</comment>
<proteinExistence type="inferred from homology"/>